<dbReference type="AlphaFoldDB" id="A0A6G9AMN9"/>
<keyword evidence="1" id="KW-0472">Membrane</keyword>
<dbReference type="Proteomes" id="UP000501802">
    <property type="component" value="Chromosome"/>
</dbReference>
<gene>
    <name evidence="2" type="ORF">G8759_14510</name>
</gene>
<keyword evidence="3" id="KW-1185">Reference proteome</keyword>
<feature type="transmembrane region" description="Helical" evidence="1">
    <location>
        <begin position="230"/>
        <end position="252"/>
    </location>
</feature>
<feature type="transmembrane region" description="Helical" evidence="1">
    <location>
        <begin position="359"/>
        <end position="378"/>
    </location>
</feature>
<accession>A0A6G9AMN9</accession>
<evidence type="ECO:0000313" key="2">
    <source>
        <dbReference type="EMBL" id="QIP13741.1"/>
    </source>
</evidence>
<reference evidence="2 3" key="1">
    <citation type="submission" date="2020-03" db="EMBL/GenBank/DDBJ databases">
        <authorList>
            <person name="Kim M.K."/>
        </authorList>
    </citation>
    <scope>NUCLEOTIDE SEQUENCE [LARGE SCALE GENOMIC DNA]</scope>
    <source>
        <strain evidence="2 3">BT328</strain>
    </source>
</reference>
<dbReference type="KEGG" id="spib:G8759_14510"/>
<name>A0A6G9AMN9_9BACT</name>
<organism evidence="2 3">
    <name type="scientific">Spirosoma aureum</name>
    <dbReference type="NCBI Taxonomy" id="2692134"/>
    <lineage>
        <taxon>Bacteria</taxon>
        <taxon>Pseudomonadati</taxon>
        <taxon>Bacteroidota</taxon>
        <taxon>Cytophagia</taxon>
        <taxon>Cytophagales</taxon>
        <taxon>Cytophagaceae</taxon>
        <taxon>Spirosoma</taxon>
    </lineage>
</organism>
<dbReference type="RefSeq" id="WP_167209101.1">
    <property type="nucleotide sequence ID" value="NZ_CP050063.1"/>
</dbReference>
<feature type="transmembrane region" description="Helical" evidence="1">
    <location>
        <begin position="336"/>
        <end position="353"/>
    </location>
</feature>
<keyword evidence="1" id="KW-1133">Transmembrane helix</keyword>
<evidence type="ECO:0000256" key="1">
    <source>
        <dbReference type="SAM" id="Phobius"/>
    </source>
</evidence>
<keyword evidence="1" id="KW-0812">Transmembrane</keyword>
<sequence>MKASLFLLFVLYATTTYAIRYEFGDQVTISLPLDGDLYVAGGTVTINAPIRGDLIAVGGTITVNDSVTNDILLVGGTVILNGYVGDDIRCLGGSLQVLKGAGGDAILGGGTVTIDRDGIIDGSLLSAGGKMIISGQIMKEVVLTFGSLVLEGRVGETLRCQGATATLNGRVNGNAVISANEFNVGPNARFGQEVRYWRQKGKLAFGHAAPQNKIRFDNSLAIETGQGRPAILAILWFLSMALLMIYLIQYFFGNLMKAAGKTLTEKALPSVGAGFLFFIAVPVITVLAYATLVGVLLGVILTFAYIVALMLAMVITSVVAANVLSIRSGHQPWRRGRLVLTAFGVFILIQSLAMVPFIGWLATLLLVTMAFGAILLNINWKQPTQITTAQIQPALS</sequence>
<evidence type="ECO:0000313" key="3">
    <source>
        <dbReference type="Proteomes" id="UP000501802"/>
    </source>
</evidence>
<feature type="transmembrane region" description="Helical" evidence="1">
    <location>
        <begin position="273"/>
        <end position="297"/>
    </location>
</feature>
<protein>
    <submittedName>
        <fullName evidence="2">Carbohydrate-binding domain-containing protein</fullName>
    </submittedName>
</protein>
<proteinExistence type="predicted"/>
<feature type="transmembrane region" description="Helical" evidence="1">
    <location>
        <begin position="303"/>
        <end position="324"/>
    </location>
</feature>
<dbReference type="EMBL" id="CP050063">
    <property type="protein sequence ID" value="QIP13741.1"/>
    <property type="molecule type" value="Genomic_DNA"/>
</dbReference>